<feature type="non-terminal residue" evidence="5">
    <location>
        <position position="1"/>
    </location>
</feature>
<evidence type="ECO:0000259" key="4">
    <source>
        <dbReference type="Pfam" id="PF02786"/>
    </source>
</evidence>
<dbReference type="PANTHER" id="PTHR11405:SF53">
    <property type="entry name" value="CARBAMOYL-PHOSPHATE SYNTHASE [AMMONIA], MITOCHONDRIAL"/>
    <property type="match status" value="1"/>
</dbReference>
<keyword evidence="1 5" id="KW-0436">Ligase</keyword>
<dbReference type="GO" id="GO:0005737">
    <property type="term" value="C:cytoplasm"/>
    <property type="evidence" value="ECO:0007669"/>
    <property type="project" value="TreeGrafter"/>
</dbReference>
<dbReference type="AlphaFoldDB" id="L0GA47"/>
<dbReference type="EC" id="6.3.5.5" evidence="5"/>
<evidence type="ECO:0000256" key="3">
    <source>
        <dbReference type="ARBA" id="ARBA00022840"/>
    </source>
</evidence>
<name>L0GA47_CLABA</name>
<dbReference type="InterPro" id="IPR005483">
    <property type="entry name" value="CPSase_dom"/>
</dbReference>
<dbReference type="InterPro" id="IPR005479">
    <property type="entry name" value="CPAse_ATP-bd"/>
</dbReference>
<dbReference type="PRINTS" id="PR00098">
    <property type="entry name" value="CPSASE"/>
</dbReference>
<dbReference type="GO" id="GO:0005524">
    <property type="term" value="F:ATP binding"/>
    <property type="evidence" value="ECO:0007669"/>
    <property type="project" value="UniProtKB-KW"/>
</dbReference>
<organism evidence="5">
    <name type="scientific">Clarias batrachus</name>
    <name type="common">Walking catfish</name>
    <name type="synonym">Silurus batrachus</name>
    <dbReference type="NCBI Taxonomy" id="59899"/>
    <lineage>
        <taxon>Eukaryota</taxon>
        <taxon>Metazoa</taxon>
        <taxon>Chordata</taxon>
        <taxon>Craniata</taxon>
        <taxon>Vertebrata</taxon>
        <taxon>Euteleostomi</taxon>
        <taxon>Actinopterygii</taxon>
        <taxon>Neopterygii</taxon>
        <taxon>Teleostei</taxon>
        <taxon>Ostariophysi</taxon>
        <taxon>Siluriformes</taxon>
        <taxon>Clariidae</taxon>
        <taxon>Clarias</taxon>
    </lineage>
</organism>
<dbReference type="GO" id="GO:0004088">
    <property type="term" value="F:carbamoyl-phosphate synthase (glutamine-hydrolyzing) activity"/>
    <property type="evidence" value="ECO:0007669"/>
    <property type="project" value="UniProtKB-EC"/>
</dbReference>
<protein>
    <submittedName>
        <fullName evidence="5">Carbamoyl-phosphate synthetase III</fullName>
        <ecNumber evidence="5">6.3.5.5</ecNumber>
    </submittedName>
</protein>
<dbReference type="PANTHER" id="PTHR11405">
    <property type="entry name" value="CARBAMOYLTRANSFERASE FAMILY MEMBER"/>
    <property type="match status" value="1"/>
</dbReference>
<evidence type="ECO:0000256" key="1">
    <source>
        <dbReference type="ARBA" id="ARBA00022598"/>
    </source>
</evidence>
<keyword evidence="3" id="KW-0067">ATP-binding</keyword>
<keyword evidence="2" id="KW-0547">Nucleotide-binding</keyword>
<dbReference type="GO" id="GO:0006541">
    <property type="term" value="P:glutamine metabolic process"/>
    <property type="evidence" value="ECO:0007669"/>
    <property type="project" value="TreeGrafter"/>
</dbReference>
<proteinExistence type="evidence at transcript level"/>
<evidence type="ECO:0000256" key="2">
    <source>
        <dbReference type="ARBA" id="ARBA00022741"/>
    </source>
</evidence>
<sequence>SANAIGGLGSGVFINKENAQEMPQKALYMSNQFMGEKPFLSWKEEAYMIVCAVAVNSVTVYNIETYDPLAKHTAESIVMRPQQTLSNGESHKHREMESQVVRHVDIVGGCNIQSDLNPTWVENSINEVNDRHKRSSALTWKGSGIYLAFLASKQALDFPLSKVKNAVSKKTKACFWPRLYYIVAKKARWDQDRFQGTSREEGSSKKRVGKVKAIGRAIELILQKATRLYQPSIEGFPPKRPLMKDLAENNHQQQDLAVPYRTSIISLPRALQKGMILVQKNQLTVLNKCILQKLERKTQMEKKLDDYVS</sequence>
<feature type="domain" description="Carbamoyl phosphate synthase ATP-binding" evidence="4">
    <location>
        <begin position="1"/>
        <end position="162"/>
    </location>
</feature>
<gene>
    <name evidence="5" type="primary">CPS III</name>
</gene>
<evidence type="ECO:0000313" key="5">
    <source>
        <dbReference type="EMBL" id="AGA83286.1"/>
    </source>
</evidence>
<feature type="non-terminal residue" evidence="5">
    <location>
        <position position="309"/>
    </location>
</feature>
<accession>L0GA47</accession>
<dbReference type="SUPFAM" id="SSF56059">
    <property type="entry name" value="Glutathione synthetase ATP-binding domain-like"/>
    <property type="match status" value="1"/>
</dbReference>
<dbReference type="Pfam" id="PF02786">
    <property type="entry name" value="CPSase_L_D2"/>
    <property type="match status" value="1"/>
</dbReference>
<dbReference type="EMBL" id="JX915762">
    <property type="protein sequence ID" value="AGA83286.1"/>
    <property type="molecule type" value="mRNA"/>
</dbReference>
<dbReference type="Gene3D" id="3.30.470.20">
    <property type="entry name" value="ATP-grasp fold, B domain"/>
    <property type="match status" value="1"/>
</dbReference>
<reference evidence="5" key="1">
    <citation type="submission" date="2012-10" db="EMBL/GenBank/DDBJ databases">
        <title>Expression of ornithine-urea cycle enzymes in Clarias batrachus under hyper-ammonia stress.</title>
        <authorList>
            <person name="Banerjee B."/>
            <person name="Saha N."/>
        </authorList>
    </citation>
    <scope>NUCLEOTIDE SEQUENCE</scope>
    <source>
        <tissue evidence="5">Liver</tissue>
    </source>
</reference>